<proteinExistence type="predicted"/>
<reference evidence="1" key="1">
    <citation type="journal article" date="2023" name="G3 (Bethesda)">
        <title>A reference genome for the long-term kleptoplast-retaining sea slug Elysia crispata morphotype clarki.</title>
        <authorList>
            <person name="Eastman K.E."/>
            <person name="Pendleton A.L."/>
            <person name="Shaikh M.A."/>
            <person name="Suttiyut T."/>
            <person name="Ogas R."/>
            <person name="Tomko P."/>
            <person name="Gavelis G."/>
            <person name="Widhalm J.R."/>
            <person name="Wisecaver J.H."/>
        </authorList>
    </citation>
    <scope>NUCLEOTIDE SEQUENCE</scope>
    <source>
        <strain evidence="1">ECLA1</strain>
    </source>
</reference>
<evidence type="ECO:0000313" key="2">
    <source>
        <dbReference type="Proteomes" id="UP001283361"/>
    </source>
</evidence>
<keyword evidence="2" id="KW-1185">Reference proteome</keyword>
<accession>A0AAE0YPF3</accession>
<gene>
    <name evidence="1" type="ORF">RRG08_024445</name>
</gene>
<comment type="caution">
    <text evidence="1">The sequence shown here is derived from an EMBL/GenBank/DDBJ whole genome shotgun (WGS) entry which is preliminary data.</text>
</comment>
<evidence type="ECO:0000313" key="1">
    <source>
        <dbReference type="EMBL" id="KAK3753169.1"/>
    </source>
</evidence>
<dbReference type="Proteomes" id="UP001283361">
    <property type="component" value="Unassembled WGS sequence"/>
</dbReference>
<name>A0AAE0YPF3_9GAST</name>
<organism evidence="1 2">
    <name type="scientific">Elysia crispata</name>
    <name type="common">lettuce slug</name>
    <dbReference type="NCBI Taxonomy" id="231223"/>
    <lineage>
        <taxon>Eukaryota</taxon>
        <taxon>Metazoa</taxon>
        <taxon>Spiralia</taxon>
        <taxon>Lophotrochozoa</taxon>
        <taxon>Mollusca</taxon>
        <taxon>Gastropoda</taxon>
        <taxon>Heterobranchia</taxon>
        <taxon>Euthyneura</taxon>
        <taxon>Panpulmonata</taxon>
        <taxon>Sacoglossa</taxon>
        <taxon>Placobranchoidea</taxon>
        <taxon>Plakobranchidae</taxon>
        <taxon>Elysia</taxon>
    </lineage>
</organism>
<sequence length="129" mass="14531">MKFHQICLTRTCGNPSVSHTAWAERTSFLNMGLDMPDWSGDQCPSLTRCLDTWTGQSTMQVINKNKHQTVEQTGRTFRETGGEGCSLAWAQSQEVISILYTSFSVCRYRRISFIPPFSTTSPVFVSLPL</sequence>
<dbReference type="AlphaFoldDB" id="A0AAE0YPF3"/>
<protein>
    <submittedName>
        <fullName evidence="1">Uncharacterized protein</fullName>
    </submittedName>
</protein>
<dbReference type="EMBL" id="JAWDGP010005718">
    <property type="protein sequence ID" value="KAK3753169.1"/>
    <property type="molecule type" value="Genomic_DNA"/>
</dbReference>